<keyword evidence="10 11" id="KW-0998">Cell outer membrane</keyword>
<keyword evidence="4" id="KW-0410">Iron transport</keyword>
<proteinExistence type="inferred from homology"/>
<name>A0ABW8IGU3_9GAMM</name>
<reference evidence="14 15" key="1">
    <citation type="submission" date="2020-10" db="EMBL/GenBank/DDBJ databases">
        <title>Phylogeny of dyella-like bacteria.</title>
        <authorList>
            <person name="Fu J."/>
        </authorList>
    </citation>
    <scope>NUCLEOTIDE SEQUENCE [LARGE SCALE GENOMIC DNA]</scope>
    <source>
        <strain evidence="14 15">DHG40</strain>
    </source>
</reference>
<feature type="domain" description="TonB-dependent receptor plug" evidence="13">
    <location>
        <begin position="70"/>
        <end position="176"/>
    </location>
</feature>
<evidence type="ECO:0000256" key="9">
    <source>
        <dbReference type="ARBA" id="ARBA00023136"/>
    </source>
</evidence>
<dbReference type="Gene3D" id="2.40.170.20">
    <property type="entry name" value="TonB-dependent receptor, beta-barrel domain"/>
    <property type="match status" value="2"/>
</dbReference>
<feature type="signal peptide" evidence="12">
    <location>
        <begin position="1"/>
        <end position="34"/>
    </location>
</feature>
<keyword evidence="6" id="KW-0408">Iron</keyword>
<sequence length="391" mass="42752">MISRQRQLSLCVRHLLYGGAALLLCAPMAMRADAATQPAPDQKNAKPSPAKAKVLGDVTVTAQNRTQQMEQVPMALQIVTAQQIDTLAATDLSKMSIFVPGLFVDGEHPTQPHYSLRGLTANDFGVGTDSPVAVFVDGVYAARTGGALLAFNDINRIEVLKGPQGTLFGRNAAGGAISIVTNEPTDKFEGKAVVRFGNEGSRYENALVNIPLNKDMALRISVLDNQSDGWITNQTNGQHYGKTDDWGSRIVYRWNITPDTRVLLSWDHERLNQPPAVGMGLIALSNDTNQRPPFPANPATFINPFTAPLYNDAAYGAESRRFNASTLTIDHSFAWGGFTSITAWRGFDFCNNLFNKRYVEVINNDSTTVFGTPFATVTPPRTWGVELRTKF</sequence>
<dbReference type="InterPro" id="IPR036942">
    <property type="entry name" value="Beta-barrel_TonB_sf"/>
</dbReference>
<keyword evidence="8" id="KW-0798">TonB box</keyword>
<comment type="subcellular location">
    <subcellularLocation>
        <location evidence="1 11">Cell outer membrane</location>
        <topology evidence="1 11">Multi-pass membrane protein</topology>
    </subcellularLocation>
</comment>
<evidence type="ECO:0000256" key="8">
    <source>
        <dbReference type="ARBA" id="ARBA00023077"/>
    </source>
</evidence>
<keyword evidence="12" id="KW-0732">Signal</keyword>
<evidence type="ECO:0000313" key="14">
    <source>
        <dbReference type="EMBL" id="MFK2853890.1"/>
    </source>
</evidence>
<dbReference type="PANTHER" id="PTHR32552:SF81">
    <property type="entry name" value="TONB-DEPENDENT OUTER MEMBRANE RECEPTOR"/>
    <property type="match status" value="1"/>
</dbReference>
<comment type="similarity">
    <text evidence="11">Belongs to the TonB-dependent receptor family.</text>
</comment>
<dbReference type="Pfam" id="PF07715">
    <property type="entry name" value="Plug"/>
    <property type="match status" value="1"/>
</dbReference>
<dbReference type="PANTHER" id="PTHR32552">
    <property type="entry name" value="FERRICHROME IRON RECEPTOR-RELATED"/>
    <property type="match status" value="1"/>
</dbReference>
<comment type="caution">
    <text evidence="14">The sequence shown here is derived from an EMBL/GenBank/DDBJ whole genome shotgun (WGS) entry which is preliminary data.</text>
</comment>
<dbReference type="SUPFAM" id="SSF56935">
    <property type="entry name" value="Porins"/>
    <property type="match status" value="1"/>
</dbReference>
<evidence type="ECO:0000256" key="7">
    <source>
        <dbReference type="ARBA" id="ARBA00023065"/>
    </source>
</evidence>
<keyword evidence="2 11" id="KW-0813">Transport</keyword>
<evidence type="ECO:0000256" key="3">
    <source>
        <dbReference type="ARBA" id="ARBA00022452"/>
    </source>
</evidence>
<dbReference type="InterPro" id="IPR012910">
    <property type="entry name" value="Plug_dom"/>
</dbReference>
<evidence type="ECO:0000256" key="10">
    <source>
        <dbReference type="ARBA" id="ARBA00023237"/>
    </source>
</evidence>
<keyword evidence="3 11" id="KW-1134">Transmembrane beta strand</keyword>
<evidence type="ECO:0000256" key="5">
    <source>
        <dbReference type="ARBA" id="ARBA00022692"/>
    </source>
</evidence>
<keyword evidence="14" id="KW-0675">Receptor</keyword>
<keyword evidence="7" id="KW-0406">Ion transport</keyword>
<accession>A0ABW8IGU3</accession>
<keyword evidence="9 11" id="KW-0472">Membrane</keyword>
<evidence type="ECO:0000256" key="11">
    <source>
        <dbReference type="PROSITE-ProRule" id="PRU01360"/>
    </source>
</evidence>
<keyword evidence="5 11" id="KW-0812">Transmembrane</keyword>
<dbReference type="InterPro" id="IPR039426">
    <property type="entry name" value="TonB-dep_rcpt-like"/>
</dbReference>
<evidence type="ECO:0000256" key="1">
    <source>
        <dbReference type="ARBA" id="ARBA00004571"/>
    </source>
</evidence>
<organism evidence="14 15">
    <name type="scientific">Dyella humi</name>
    <dbReference type="NCBI Taxonomy" id="1770547"/>
    <lineage>
        <taxon>Bacteria</taxon>
        <taxon>Pseudomonadati</taxon>
        <taxon>Pseudomonadota</taxon>
        <taxon>Gammaproteobacteria</taxon>
        <taxon>Lysobacterales</taxon>
        <taxon>Rhodanobacteraceae</taxon>
        <taxon>Dyella</taxon>
    </lineage>
</organism>
<evidence type="ECO:0000256" key="4">
    <source>
        <dbReference type="ARBA" id="ARBA00022496"/>
    </source>
</evidence>
<keyword evidence="15" id="KW-1185">Reference proteome</keyword>
<protein>
    <submittedName>
        <fullName evidence="14">TonB-dependent receptor plug domain-containing protein</fullName>
    </submittedName>
</protein>
<evidence type="ECO:0000313" key="15">
    <source>
        <dbReference type="Proteomes" id="UP001620409"/>
    </source>
</evidence>
<evidence type="ECO:0000256" key="2">
    <source>
        <dbReference type="ARBA" id="ARBA00022448"/>
    </source>
</evidence>
<evidence type="ECO:0000256" key="6">
    <source>
        <dbReference type="ARBA" id="ARBA00023004"/>
    </source>
</evidence>
<feature type="chain" id="PRO_5046874690" evidence="12">
    <location>
        <begin position="35"/>
        <end position="391"/>
    </location>
</feature>
<evidence type="ECO:0000259" key="13">
    <source>
        <dbReference type="Pfam" id="PF07715"/>
    </source>
</evidence>
<dbReference type="Proteomes" id="UP001620409">
    <property type="component" value="Unassembled WGS sequence"/>
</dbReference>
<gene>
    <name evidence="14" type="ORF">ISP18_04740</name>
</gene>
<evidence type="ECO:0000256" key="12">
    <source>
        <dbReference type="SAM" id="SignalP"/>
    </source>
</evidence>
<dbReference type="EMBL" id="JADIKI010000021">
    <property type="protein sequence ID" value="MFK2853890.1"/>
    <property type="molecule type" value="Genomic_DNA"/>
</dbReference>
<dbReference type="PROSITE" id="PS52016">
    <property type="entry name" value="TONB_DEPENDENT_REC_3"/>
    <property type="match status" value="1"/>
</dbReference>